<accession>A0A6J8DBS9</accession>
<dbReference type="PANTHER" id="PTHR11905:SF159">
    <property type="entry name" value="ADAM METALLOPROTEASE"/>
    <property type="match status" value="1"/>
</dbReference>
<keyword evidence="3" id="KW-1133">Transmembrane helix</keyword>
<evidence type="ECO:0000256" key="3">
    <source>
        <dbReference type="SAM" id="Phobius"/>
    </source>
</evidence>
<keyword evidence="2" id="KW-0479">Metal-binding</keyword>
<dbReference type="PROSITE" id="PS50215">
    <property type="entry name" value="ADAM_MEPRO"/>
    <property type="match status" value="1"/>
</dbReference>
<dbReference type="GO" id="GO:0006508">
    <property type="term" value="P:proteolysis"/>
    <property type="evidence" value="ECO:0007669"/>
    <property type="project" value="InterPro"/>
</dbReference>
<evidence type="ECO:0000313" key="6">
    <source>
        <dbReference type="EMBL" id="CAC5405359.1"/>
    </source>
</evidence>
<comment type="caution">
    <text evidence="2">Lacks conserved residue(s) required for the propagation of feature annotation.</text>
</comment>
<evidence type="ECO:0000256" key="4">
    <source>
        <dbReference type="SAM" id="SignalP"/>
    </source>
</evidence>
<keyword evidence="1" id="KW-1015">Disulfide bond</keyword>
<dbReference type="GO" id="GO:0046872">
    <property type="term" value="F:metal ion binding"/>
    <property type="evidence" value="ECO:0007669"/>
    <property type="project" value="UniProtKB-KW"/>
</dbReference>
<dbReference type="OrthoDB" id="6040087at2759"/>
<dbReference type="GO" id="GO:0004222">
    <property type="term" value="F:metalloendopeptidase activity"/>
    <property type="evidence" value="ECO:0007669"/>
    <property type="project" value="InterPro"/>
</dbReference>
<dbReference type="InterPro" id="IPR002870">
    <property type="entry name" value="Peptidase_M12B_N"/>
</dbReference>
<feature type="binding site" evidence="2">
    <location>
        <position position="362"/>
    </location>
    <ligand>
        <name>Zn(2+)</name>
        <dbReference type="ChEBI" id="CHEBI:29105"/>
        <note>catalytic</note>
    </ligand>
</feature>
<keyword evidence="3" id="KW-0812">Transmembrane</keyword>
<dbReference type="EC" id="3.4.24.-" evidence="6"/>
<proteinExistence type="predicted"/>
<feature type="chain" id="PRO_5027100915" evidence="4">
    <location>
        <begin position="24"/>
        <end position="886"/>
    </location>
</feature>
<dbReference type="Pfam" id="PF19236">
    <property type="entry name" value="ADAMTS_CR_3"/>
    <property type="match status" value="1"/>
</dbReference>
<dbReference type="InterPro" id="IPR001590">
    <property type="entry name" value="Peptidase_M12B"/>
</dbReference>
<gene>
    <name evidence="6" type="ORF">MCOR_39064</name>
</gene>
<dbReference type="EMBL" id="CACVKT020007119">
    <property type="protein sequence ID" value="CAC5405359.1"/>
    <property type="molecule type" value="Genomic_DNA"/>
</dbReference>
<protein>
    <submittedName>
        <fullName evidence="6">ADAMTS19</fullName>
        <ecNumber evidence="6">3.4.24.-</ecNumber>
    </submittedName>
</protein>
<dbReference type="InterPro" id="IPR024079">
    <property type="entry name" value="MetalloPept_cat_dom_sf"/>
</dbReference>
<name>A0A6J8DBS9_MYTCO</name>
<dbReference type="Gene3D" id="3.40.390.10">
    <property type="entry name" value="Collagenase (Catalytic Domain)"/>
    <property type="match status" value="1"/>
</dbReference>
<evidence type="ECO:0000256" key="1">
    <source>
        <dbReference type="ARBA" id="ARBA00023157"/>
    </source>
</evidence>
<evidence type="ECO:0000259" key="5">
    <source>
        <dbReference type="PROSITE" id="PS50215"/>
    </source>
</evidence>
<evidence type="ECO:0000256" key="2">
    <source>
        <dbReference type="PROSITE-ProRule" id="PRU00276"/>
    </source>
</evidence>
<dbReference type="InterPro" id="IPR045371">
    <property type="entry name" value="ADAMTS_CR_3"/>
</dbReference>
<dbReference type="Pfam" id="PF01421">
    <property type="entry name" value="Reprolysin"/>
    <property type="match status" value="1"/>
</dbReference>
<feature type="binding site" evidence="2">
    <location>
        <position position="372"/>
    </location>
    <ligand>
        <name>Zn(2+)</name>
        <dbReference type="ChEBI" id="CHEBI:29105"/>
        <note>catalytic</note>
    </ligand>
</feature>
<keyword evidence="6" id="KW-0378">Hydrolase</keyword>
<dbReference type="AlphaFoldDB" id="A0A6J8DBS9"/>
<keyword evidence="2" id="KW-0862">Zinc</keyword>
<reference evidence="6 7" key="1">
    <citation type="submission" date="2020-06" db="EMBL/GenBank/DDBJ databases">
        <authorList>
            <person name="Li R."/>
            <person name="Bekaert M."/>
        </authorList>
    </citation>
    <scope>NUCLEOTIDE SEQUENCE [LARGE SCALE GENOMIC DNA]</scope>
    <source>
        <strain evidence="7">wild</strain>
    </source>
</reference>
<sequence length="886" mass="98303">MVRKQRLNNVLVMLLCIHSKILAKPVLEDSHINEFINSRKLHEDGFNEFELTSVQEVTNSLQQSLDASSIHRRRRSVDSTESYEIDIFAFGESYKMTLQHTKSVLHPSAKVSIITDEEETEWKGDHPDCFLIGNVHSHDGTVSASFCEELRGMMSTSDHELHFEVLPHHIQKRSSLKSEQHTTLIARKRREDLMFSDFSPKNDDAHIHQTEYNHEKINKRSVPSSDFTIELAVYCDADFLSYKLPATNMTRRVEIIIGKYNAVQSEWSRADVLNYNVTLSIKLMTFFDINPSWYNASTSLSVQLKTICTGTQTGLAYDHVHVHTGIPNSELGGLAYQSTVCNARYRCGVSADGITTYVATAHEIGHNMGMLHDADRNCLSPDVGIMGGAGVGWSTCSVNDMNTMLQTGNHGCLWTDNIADNEVNPAFLQGVILVPELLGQLKTADEVCEQIYGRGFRYREYPNVVDPSCNLYSCVDHNVGNTHGQMFKQSDSITGLYCEDQKPCDGDSSTDSILITQRANETCQRLIDNNIINETEYTASGTIYSSLNHGVCEVFCESTPGYTRPDFTRFGLIENGTPCPGTLDTADANQYSRRPGFYSACLEGYCQRFDCSNTLNSGVFDGCGVCNGDNSTCFIREGTFTDDVAQYSPVNYGGTLWHNDAYVAIMHAEGPLTQPVIVKVYSFASNSNTGMKYVYSVPITMTTTTIKTTEAATVAITTNDGKNSTQAHMTYGTEAIETTTMEKTNIVTTVEATNTNATTATTLTFNLTTTTIKTTEAATVAITTNDGKNSTQAHMTYGTEAIETTTMEKTNIVTTVEATNTNATTATTLTFNLIYVYAFVGFVVLVVLITIVVLIIYRKKMKNAVRTITVKSLHKDIKDPFFIKRK</sequence>
<keyword evidence="3" id="KW-0472">Membrane</keyword>
<evidence type="ECO:0000313" key="7">
    <source>
        <dbReference type="Proteomes" id="UP000507470"/>
    </source>
</evidence>
<dbReference type="Pfam" id="PF01562">
    <property type="entry name" value="Pep_M12B_propep"/>
    <property type="match status" value="1"/>
</dbReference>
<dbReference type="SUPFAM" id="SSF55486">
    <property type="entry name" value="Metalloproteases ('zincins'), catalytic domain"/>
    <property type="match status" value="1"/>
</dbReference>
<feature type="domain" description="Peptidase M12B" evidence="5">
    <location>
        <begin position="227"/>
        <end position="417"/>
    </location>
</feature>
<feature type="signal peptide" evidence="4">
    <location>
        <begin position="1"/>
        <end position="23"/>
    </location>
</feature>
<feature type="active site" evidence="2">
    <location>
        <position position="363"/>
    </location>
</feature>
<dbReference type="Proteomes" id="UP000507470">
    <property type="component" value="Unassembled WGS sequence"/>
</dbReference>
<dbReference type="PANTHER" id="PTHR11905">
    <property type="entry name" value="ADAM A DISINTEGRIN AND METALLOPROTEASE DOMAIN"/>
    <property type="match status" value="1"/>
</dbReference>
<keyword evidence="7" id="KW-1185">Reference proteome</keyword>
<feature type="binding site" evidence="2">
    <location>
        <position position="366"/>
    </location>
    <ligand>
        <name>Zn(2+)</name>
        <dbReference type="ChEBI" id="CHEBI:29105"/>
        <note>catalytic</note>
    </ligand>
</feature>
<organism evidence="6 7">
    <name type="scientific">Mytilus coruscus</name>
    <name type="common">Sea mussel</name>
    <dbReference type="NCBI Taxonomy" id="42192"/>
    <lineage>
        <taxon>Eukaryota</taxon>
        <taxon>Metazoa</taxon>
        <taxon>Spiralia</taxon>
        <taxon>Lophotrochozoa</taxon>
        <taxon>Mollusca</taxon>
        <taxon>Bivalvia</taxon>
        <taxon>Autobranchia</taxon>
        <taxon>Pteriomorphia</taxon>
        <taxon>Mytilida</taxon>
        <taxon>Mytiloidea</taxon>
        <taxon>Mytilidae</taxon>
        <taxon>Mytilinae</taxon>
        <taxon>Mytilus</taxon>
    </lineage>
</organism>
<keyword evidence="4" id="KW-0732">Signal</keyword>
<feature type="transmembrane region" description="Helical" evidence="3">
    <location>
        <begin position="834"/>
        <end position="857"/>
    </location>
</feature>